<dbReference type="AlphaFoldDB" id="A0AA88A0C5"/>
<keyword evidence="2" id="KW-1185">Reference proteome</keyword>
<dbReference type="Gramene" id="FCD_00020089-RA">
    <property type="protein sequence ID" value="FCD_00020089-RA:cds"/>
    <property type="gene ID" value="FCD_00020089"/>
</dbReference>
<name>A0AA88A0C5_FICCA</name>
<gene>
    <name evidence="1" type="ORF">TIFTF001_012457</name>
</gene>
<comment type="caution">
    <text evidence="1">The sequence shown here is derived from an EMBL/GenBank/DDBJ whole genome shotgun (WGS) entry which is preliminary data.</text>
</comment>
<evidence type="ECO:0000313" key="2">
    <source>
        <dbReference type="Proteomes" id="UP001187192"/>
    </source>
</evidence>
<accession>A0AA88A0C5</accession>
<organism evidence="1 2">
    <name type="scientific">Ficus carica</name>
    <name type="common">Common fig</name>
    <dbReference type="NCBI Taxonomy" id="3494"/>
    <lineage>
        <taxon>Eukaryota</taxon>
        <taxon>Viridiplantae</taxon>
        <taxon>Streptophyta</taxon>
        <taxon>Embryophyta</taxon>
        <taxon>Tracheophyta</taxon>
        <taxon>Spermatophyta</taxon>
        <taxon>Magnoliopsida</taxon>
        <taxon>eudicotyledons</taxon>
        <taxon>Gunneridae</taxon>
        <taxon>Pentapetalae</taxon>
        <taxon>rosids</taxon>
        <taxon>fabids</taxon>
        <taxon>Rosales</taxon>
        <taxon>Moraceae</taxon>
        <taxon>Ficeae</taxon>
        <taxon>Ficus</taxon>
    </lineage>
</organism>
<dbReference type="EMBL" id="BTGU01000016">
    <property type="protein sequence ID" value="GMN43250.1"/>
    <property type="molecule type" value="Genomic_DNA"/>
</dbReference>
<protein>
    <submittedName>
        <fullName evidence="1">Uncharacterized protein</fullName>
    </submittedName>
</protein>
<dbReference type="Proteomes" id="UP001187192">
    <property type="component" value="Unassembled WGS sequence"/>
</dbReference>
<evidence type="ECO:0000313" key="1">
    <source>
        <dbReference type="EMBL" id="GMN43250.1"/>
    </source>
</evidence>
<proteinExistence type="predicted"/>
<sequence>MREQPKFTARRASSRCEKFSPQCHEPLAREAWPHQKAHEVLHFACSSIFHLRHVANATKVRMGVGKGEKM</sequence>
<reference evidence="1" key="1">
    <citation type="submission" date="2023-07" db="EMBL/GenBank/DDBJ databases">
        <title>draft genome sequence of fig (Ficus carica).</title>
        <authorList>
            <person name="Takahashi T."/>
            <person name="Nishimura K."/>
        </authorList>
    </citation>
    <scope>NUCLEOTIDE SEQUENCE</scope>
</reference>